<sequence>MKKWCAFKSEPGPTYYITGQAARLRLQSCFSILAFLLLMPLDPLQAVIAR</sequence>
<dbReference type="EMBL" id="GGEC01083674">
    <property type="protein sequence ID" value="MBX64158.1"/>
    <property type="molecule type" value="Transcribed_RNA"/>
</dbReference>
<protein>
    <submittedName>
        <fullName evidence="1">Uncharacterized protein</fullName>
    </submittedName>
</protein>
<organism evidence="1">
    <name type="scientific">Rhizophora mucronata</name>
    <name type="common">Asiatic mangrove</name>
    <dbReference type="NCBI Taxonomy" id="61149"/>
    <lineage>
        <taxon>Eukaryota</taxon>
        <taxon>Viridiplantae</taxon>
        <taxon>Streptophyta</taxon>
        <taxon>Embryophyta</taxon>
        <taxon>Tracheophyta</taxon>
        <taxon>Spermatophyta</taxon>
        <taxon>Magnoliopsida</taxon>
        <taxon>eudicotyledons</taxon>
        <taxon>Gunneridae</taxon>
        <taxon>Pentapetalae</taxon>
        <taxon>rosids</taxon>
        <taxon>fabids</taxon>
        <taxon>Malpighiales</taxon>
        <taxon>Rhizophoraceae</taxon>
        <taxon>Rhizophora</taxon>
    </lineage>
</organism>
<reference evidence="1" key="1">
    <citation type="submission" date="2018-02" db="EMBL/GenBank/DDBJ databases">
        <title>Rhizophora mucronata_Transcriptome.</title>
        <authorList>
            <person name="Meera S.P."/>
            <person name="Sreeshan A."/>
            <person name="Augustine A."/>
        </authorList>
    </citation>
    <scope>NUCLEOTIDE SEQUENCE</scope>
    <source>
        <tissue evidence="1">Leaf</tissue>
    </source>
</reference>
<proteinExistence type="predicted"/>
<accession>A0A2P2QAX7</accession>
<name>A0A2P2QAX7_RHIMU</name>
<dbReference type="AlphaFoldDB" id="A0A2P2QAX7"/>
<evidence type="ECO:0000313" key="1">
    <source>
        <dbReference type="EMBL" id="MBX64158.1"/>
    </source>
</evidence>